<reference evidence="4" key="1">
    <citation type="submission" date="2016-06" db="UniProtKB">
        <authorList>
            <consortium name="WormBaseParasite"/>
        </authorList>
    </citation>
    <scope>IDENTIFICATION</scope>
</reference>
<protein>
    <submittedName>
        <fullName evidence="2 4">Uncharacterized protein</fullName>
    </submittedName>
</protein>
<name>A0A183D6S8_9BILA</name>
<feature type="compositionally biased region" description="Acidic residues" evidence="1">
    <location>
        <begin position="74"/>
        <end position="86"/>
    </location>
</feature>
<dbReference type="Proteomes" id="UP000271098">
    <property type="component" value="Unassembled WGS sequence"/>
</dbReference>
<evidence type="ECO:0000313" key="4">
    <source>
        <dbReference type="WBParaSite" id="GPUH_0000442601-mRNA-1"/>
    </source>
</evidence>
<keyword evidence="3" id="KW-1185">Reference proteome</keyword>
<proteinExistence type="predicted"/>
<feature type="region of interest" description="Disordered" evidence="1">
    <location>
        <begin position="74"/>
        <end position="101"/>
    </location>
</feature>
<dbReference type="WBParaSite" id="GPUH_0000442601-mRNA-1">
    <property type="protein sequence ID" value="GPUH_0000442601-mRNA-1"/>
    <property type="gene ID" value="GPUH_0000442601"/>
</dbReference>
<reference evidence="2 3" key="2">
    <citation type="submission" date="2018-11" db="EMBL/GenBank/DDBJ databases">
        <authorList>
            <consortium name="Pathogen Informatics"/>
        </authorList>
    </citation>
    <scope>NUCLEOTIDE SEQUENCE [LARGE SCALE GENOMIC DNA]</scope>
</reference>
<sequence>MGIQIVQQLQGILKRASSHGNFPREGVVERHISQKTFEMRPSPERHSDRPTSKIPKLTLTWSEKNAVAIYGDTTSDETTTETDDAQVPEITPFSATSESRILPPSTESLNVTARRGPDLDRQTAILQDYDDDEDTEMRKQEALDNTEEALLQQSEVETANGQQQTSAVGTSHIAGKWWFGKSTKLLLITF</sequence>
<evidence type="ECO:0000256" key="1">
    <source>
        <dbReference type="SAM" id="MobiDB-lite"/>
    </source>
</evidence>
<evidence type="ECO:0000313" key="2">
    <source>
        <dbReference type="EMBL" id="VDK44714.1"/>
    </source>
</evidence>
<dbReference type="AlphaFoldDB" id="A0A183D6S8"/>
<organism evidence="4">
    <name type="scientific">Gongylonema pulchrum</name>
    <dbReference type="NCBI Taxonomy" id="637853"/>
    <lineage>
        <taxon>Eukaryota</taxon>
        <taxon>Metazoa</taxon>
        <taxon>Ecdysozoa</taxon>
        <taxon>Nematoda</taxon>
        <taxon>Chromadorea</taxon>
        <taxon>Rhabditida</taxon>
        <taxon>Spirurina</taxon>
        <taxon>Spiruromorpha</taxon>
        <taxon>Spiruroidea</taxon>
        <taxon>Gongylonematidae</taxon>
        <taxon>Gongylonema</taxon>
    </lineage>
</organism>
<evidence type="ECO:0000313" key="3">
    <source>
        <dbReference type="Proteomes" id="UP000271098"/>
    </source>
</evidence>
<dbReference type="EMBL" id="UYRT01008315">
    <property type="protein sequence ID" value="VDK44714.1"/>
    <property type="molecule type" value="Genomic_DNA"/>
</dbReference>
<accession>A0A183D6S8</accession>
<dbReference type="OrthoDB" id="5807119at2759"/>
<gene>
    <name evidence="2" type="ORF">GPUH_LOCUS4418</name>
</gene>